<dbReference type="PANTHER" id="PTHR42942:SF1">
    <property type="entry name" value="ALKYLTRANSFERASE-LIKE PROTEIN 1"/>
    <property type="match status" value="1"/>
</dbReference>
<dbReference type="Proteomes" id="UP000190042">
    <property type="component" value="Unassembled WGS sequence"/>
</dbReference>
<evidence type="ECO:0000313" key="3">
    <source>
        <dbReference type="EMBL" id="SKB06091.1"/>
    </source>
</evidence>
<dbReference type="CDD" id="cd06445">
    <property type="entry name" value="ATase"/>
    <property type="match status" value="1"/>
</dbReference>
<dbReference type="RefSeq" id="WP_078818677.1">
    <property type="nucleotide sequence ID" value="NZ_FUYJ01000010.1"/>
</dbReference>
<feature type="domain" description="Methylated-DNA-[protein]-cysteine S-methyltransferase DNA binding" evidence="2">
    <location>
        <begin position="4"/>
        <end position="86"/>
    </location>
</feature>
<dbReference type="GO" id="GO:0006281">
    <property type="term" value="P:DNA repair"/>
    <property type="evidence" value="ECO:0007669"/>
    <property type="project" value="InterPro"/>
</dbReference>
<accession>A0A1T4YXS0</accession>
<evidence type="ECO:0000259" key="2">
    <source>
        <dbReference type="Pfam" id="PF01035"/>
    </source>
</evidence>
<dbReference type="SUPFAM" id="SSF46767">
    <property type="entry name" value="Methylated DNA-protein cysteine methyltransferase, C-terminal domain"/>
    <property type="match status" value="1"/>
</dbReference>
<protein>
    <submittedName>
        <fullName evidence="3">Methylated-DNA-protein-cysteine methyltransferase related protein</fullName>
    </submittedName>
</protein>
<dbReference type="InterPro" id="IPR014048">
    <property type="entry name" value="MethylDNA_cys_MeTrfase_DNA-bd"/>
</dbReference>
<keyword evidence="1" id="KW-0227">DNA damage</keyword>
<organism evidence="3 4">
    <name type="scientific">Sporosarcina newyorkensis</name>
    <dbReference type="NCBI Taxonomy" id="759851"/>
    <lineage>
        <taxon>Bacteria</taxon>
        <taxon>Bacillati</taxon>
        <taxon>Bacillota</taxon>
        <taxon>Bacilli</taxon>
        <taxon>Bacillales</taxon>
        <taxon>Caryophanaceae</taxon>
        <taxon>Sporosarcina</taxon>
    </lineage>
</organism>
<dbReference type="AlphaFoldDB" id="A0A1T4YXS0"/>
<evidence type="ECO:0000256" key="1">
    <source>
        <dbReference type="ARBA" id="ARBA00022763"/>
    </source>
</evidence>
<evidence type="ECO:0000313" key="4">
    <source>
        <dbReference type="Proteomes" id="UP000190042"/>
    </source>
</evidence>
<dbReference type="EMBL" id="FUYJ01000010">
    <property type="protein sequence ID" value="SKB06091.1"/>
    <property type="molecule type" value="Genomic_DNA"/>
</dbReference>
<keyword evidence="3" id="KW-0808">Transferase</keyword>
<dbReference type="Pfam" id="PF01035">
    <property type="entry name" value="DNA_binding_1"/>
    <property type="match status" value="1"/>
</dbReference>
<dbReference type="InterPro" id="IPR052520">
    <property type="entry name" value="ATL_DNA_repair"/>
</dbReference>
<dbReference type="InterPro" id="IPR036217">
    <property type="entry name" value="MethylDNA_cys_MeTrfase_DNAb"/>
</dbReference>
<proteinExistence type="predicted"/>
<gene>
    <name evidence="3" type="ORF">SAMN04244570_0082</name>
</gene>
<dbReference type="Gene3D" id="1.10.10.10">
    <property type="entry name" value="Winged helix-like DNA-binding domain superfamily/Winged helix DNA-binding domain"/>
    <property type="match status" value="1"/>
</dbReference>
<dbReference type="GO" id="GO:0008168">
    <property type="term" value="F:methyltransferase activity"/>
    <property type="evidence" value="ECO:0007669"/>
    <property type="project" value="UniProtKB-KW"/>
</dbReference>
<reference evidence="4" key="1">
    <citation type="submission" date="2017-02" db="EMBL/GenBank/DDBJ databases">
        <authorList>
            <person name="Varghese N."/>
            <person name="Submissions S."/>
        </authorList>
    </citation>
    <scope>NUCLEOTIDE SEQUENCE [LARGE SCALE GENOMIC DNA]</scope>
    <source>
        <strain evidence="4">DSM 23966</strain>
    </source>
</reference>
<dbReference type="GO" id="GO:0032259">
    <property type="term" value="P:methylation"/>
    <property type="evidence" value="ECO:0007669"/>
    <property type="project" value="UniProtKB-KW"/>
</dbReference>
<dbReference type="PANTHER" id="PTHR42942">
    <property type="entry name" value="6-O-METHYLGUANINE DNA METHYLTRANSFERASE"/>
    <property type="match status" value="1"/>
</dbReference>
<keyword evidence="3" id="KW-0489">Methyltransferase</keyword>
<name>A0A1T4YXS0_9BACL</name>
<keyword evidence="4" id="KW-1185">Reference proteome</keyword>
<sequence>MQTFTENTVKIIQQIPPGHVMTYGQVAAEAGNPRGARQVARILHSMSAKYDLPWHRIINAKGTISTPENAESKGEMQRERLESEGIEFDANSRIPLETYRWHPPLQS</sequence>
<dbReference type="InterPro" id="IPR036388">
    <property type="entry name" value="WH-like_DNA-bd_sf"/>
</dbReference>